<dbReference type="SUPFAM" id="SSF49777">
    <property type="entry name" value="PEBP-like"/>
    <property type="match status" value="1"/>
</dbReference>
<evidence type="ECO:0000313" key="1">
    <source>
        <dbReference type="EMBL" id="KAK9778977.1"/>
    </source>
</evidence>
<dbReference type="Proteomes" id="UP001465668">
    <property type="component" value="Unassembled WGS sequence"/>
</dbReference>
<proteinExistence type="predicted"/>
<name>A0ABR2XZ02_9PEZI</name>
<dbReference type="CDD" id="cd00866">
    <property type="entry name" value="PEBP_euk"/>
    <property type="match status" value="1"/>
</dbReference>
<dbReference type="InterPro" id="IPR035810">
    <property type="entry name" value="PEBP_euk"/>
</dbReference>
<dbReference type="Gene3D" id="3.90.280.10">
    <property type="entry name" value="PEBP-like"/>
    <property type="match status" value="1"/>
</dbReference>
<dbReference type="PANTHER" id="PTHR11362">
    <property type="entry name" value="PHOSPHATIDYLETHANOLAMINE-BINDING PROTEIN"/>
    <property type="match status" value="1"/>
</dbReference>
<comment type="caution">
    <text evidence="1">The sequence shown here is derived from an EMBL/GenBank/DDBJ whole genome shotgun (WGS) entry which is preliminary data.</text>
</comment>
<reference evidence="1 2" key="1">
    <citation type="submission" date="2024-02" db="EMBL/GenBank/DDBJ databases">
        <title>First draft genome assembly of two strains of Seiridium cardinale.</title>
        <authorList>
            <person name="Emiliani G."/>
            <person name="Scali E."/>
        </authorList>
    </citation>
    <scope>NUCLEOTIDE SEQUENCE [LARGE SCALE GENOMIC DNA]</scope>
    <source>
        <strain evidence="1 2">BM-138-000479</strain>
    </source>
</reference>
<gene>
    <name evidence="1" type="ORF">SCAR479_04213</name>
</gene>
<dbReference type="Pfam" id="PF01161">
    <property type="entry name" value="PBP"/>
    <property type="match status" value="1"/>
</dbReference>
<dbReference type="EMBL" id="JARVKM010000013">
    <property type="protein sequence ID" value="KAK9778977.1"/>
    <property type="molecule type" value="Genomic_DNA"/>
</dbReference>
<organism evidence="1 2">
    <name type="scientific">Seiridium cardinale</name>
    <dbReference type="NCBI Taxonomy" id="138064"/>
    <lineage>
        <taxon>Eukaryota</taxon>
        <taxon>Fungi</taxon>
        <taxon>Dikarya</taxon>
        <taxon>Ascomycota</taxon>
        <taxon>Pezizomycotina</taxon>
        <taxon>Sordariomycetes</taxon>
        <taxon>Xylariomycetidae</taxon>
        <taxon>Amphisphaeriales</taxon>
        <taxon>Sporocadaceae</taxon>
        <taxon>Seiridium</taxon>
    </lineage>
</organism>
<keyword evidence="2" id="KW-1185">Reference proteome</keyword>
<dbReference type="InterPro" id="IPR008914">
    <property type="entry name" value="PEBP"/>
</dbReference>
<evidence type="ECO:0000313" key="2">
    <source>
        <dbReference type="Proteomes" id="UP001465668"/>
    </source>
</evidence>
<protein>
    <submittedName>
        <fullName evidence="1">Phosphatidylethanolamine-binding protein</fullName>
    </submittedName>
</protein>
<dbReference type="PANTHER" id="PTHR11362:SF78">
    <property type="entry name" value="PROTEASE INHIBITOR"/>
    <property type="match status" value="1"/>
</dbReference>
<sequence length="178" mass="19287">MPNLTNVTKAMEAVDANPDTKELILTFGDKKVQRGEYIPRKGAQAQPTLSWSGAVPGKTYLLLGLDLDAPFATLPILGPVLHGILPGLQTSGEGSTVLKSEVPVVAEYIGPAPPPLSGPHRYVFLLYEQPAAFDAKKFRPQKDGEEFPIMKRVRFDPDNFVKEAGLGEVLAGGWFESN</sequence>
<accession>A0ABR2XZ02</accession>
<dbReference type="InterPro" id="IPR036610">
    <property type="entry name" value="PEBP-like_sf"/>
</dbReference>